<feature type="domain" description="Acyl-CoA dehydrogenase C-terminal" evidence="2">
    <location>
        <begin position="235"/>
        <end position="353"/>
    </location>
</feature>
<dbReference type="InterPro" id="IPR037069">
    <property type="entry name" value="AcylCoA_DH/ox_N_sf"/>
</dbReference>
<dbReference type="PANTHER" id="PTHR48083">
    <property type="entry name" value="MEDIUM-CHAIN SPECIFIC ACYL-COA DEHYDROGENASE, MITOCHONDRIAL-RELATED"/>
    <property type="match status" value="1"/>
</dbReference>
<dbReference type="InterPro" id="IPR050741">
    <property type="entry name" value="Acyl-CoA_dehydrogenase"/>
</dbReference>
<proteinExistence type="predicted"/>
<dbReference type="Pfam" id="PF08028">
    <property type="entry name" value="Acyl-CoA_dh_2"/>
    <property type="match status" value="1"/>
</dbReference>
<protein>
    <submittedName>
        <fullName evidence="3">Putative oxidoreductase, MmfH</fullName>
    </submittedName>
</protein>
<evidence type="ECO:0000256" key="1">
    <source>
        <dbReference type="ARBA" id="ARBA00023002"/>
    </source>
</evidence>
<gene>
    <name evidence="3" type="ORF">SSOG_02378</name>
</gene>
<dbReference type="SUPFAM" id="SSF56645">
    <property type="entry name" value="Acyl-CoA dehydrogenase NM domain-like"/>
    <property type="match status" value="1"/>
</dbReference>
<dbReference type="Gene3D" id="1.20.140.10">
    <property type="entry name" value="Butyryl-CoA Dehydrogenase, subunit A, domain 3"/>
    <property type="match status" value="1"/>
</dbReference>
<dbReference type="SUPFAM" id="SSF47203">
    <property type="entry name" value="Acyl-CoA dehydrogenase C-terminal domain-like"/>
    <property type="match status" value="1"/>
</dbReference>
<keyword evidence="1" id="KW-0560">Oxidoreductase</keyword>
<dbReference type="Proteomes" id="UP000003963">
    <property type="component" value="Unassembled WGS sequence"/>
</dbReference>
<dbReference type="OrthoDB" id="3404950at2"/>
<dbReference type="GO" id="GO:0033539">
    <property type="term" value="P:fatty acid beta-oxidation using acyl-CoA dehydrogenase"/>
    <property type="evidence" value="ECO:0007669"/>
    <property type="project" value="TreeGrafter"/>
</dbReference>
<dbReference type="STRING" id="457427.SSOG_02378"/>
<reference evidence="3 4" key="1">
    <citation type="submission" date="2009-02" db="EMBL/GenBank/DDBJ databases">
        <title>Annotation of Streptomyces hygroscopicus strain ATCC 53653.</title>
        <authorList>
            <consortium name="The Broad Institute Genome Sequencing Platform"/>
            <consortium name="Broad Institute Microbial Sequencing Center"/>
            <person name="Fischbach M."/>
            <person name="Godfrey P."/>
            <person name="Ward D."/>
            <person name="Young S."/>
            <person name="Zeng Q."/>
            <person name="Koehrsen M."/>
            <person name="Alvarado L."/>
            <person name="Berlin A.M."/>
            <person name="Bochicchio J."/>
            <person name="Borenstein D."/>
            <person name="Chapman S.B."/>
            <person name="Chen Z."/>
            <person name="Engels R."/>
            <person name="Freedman E."/>
            <person name="Gellesch M."/>
            <person name="Goldberg J."/>
            <person name="Griggs A."/>
            <person name="Gujja S."/>
            <person name="Heilman E.R."/>
            <person name="Heiman D.I."/>
            <person name="Hepburn T.A."/>
            <person name="Howarth C."/>
            <person name="Jen D."/>
            <person name="Larson L."/>
            <person name="Lewis B."/>
            <person name="Mehta T."/>
            <person name="Park D."/>
            <person name="Pearson M."/>
            <person name="Richards J."/>
            <person name="Roberts A."/>
            <person name="Saif S."/>
            <person name="Shea T.D."/>
            <person name="Shenoy N."/>
            <person name="Sisk P."/>
            <person name="Stolte C."/>
            <person name="Sykes S.N."/>
            <person name="Thomson T."/>
            <person name="Walk T."/>
            <person name="White J."/>
            <person name="Yandava C."/>
            <person name="Straight P."/>
            <person name="Clardy J."/>
            <person name="Hung D."/>
            <person name="Kolter R."/>
            <person name="Mekalanos J."/>
            <person name="Walker S."/>
            <person name="Walsh C.T."/>
            <person name="Wieland-Brown L.C."/>
            <person name="Haas B."/>
            <person name="Nusbaum C."/>
            <person name="Birren B."/>
        </authorList>
    </citation>
    <scope>NUCLEOTIDE SEQUENCE [LARGE SCALE GENOMIC DNA]</scope>
    <source>
        <strain evidence="3 4">ATCC 53653</strain>
    </source>
</reference>
<dbReference type="InterPro" id="IPR046373">
    <property type="entry name" value="Acyl-CoA_Oxase/DH_mid-dom_sf"/>
</dbReference>
<dbReference type="GO" id="GO:0005737">
    <property type="term" value="C:cytoplasm"/>
    <property type="evidence" value="ECO:0007669"/>
    <property type="project" value="TreeGrafter"/>
</dbReference>
<name>D9W8F7_9ACTN</name>
<dbReference type="GO" id="GO:0050660">
    <property type="term" value="F:flavin adenine dinucleotide binding"/>
    <property type="evidence" value="ECO:0007669"/>
    <property type="project" value="InterPro"/>
</dbReference>
<dbReference type="InterPro" id="IPR013107">
    <property type="entry name" value="Acyl-CoA_DH_C"/>
</dbReference>
<evidence type="ECO:0000313" key="4">
    <source>
        <dbReference type="Proteomes" id="UP000003963"/>
    </source>
</evidence>
<dbReference type="Gene3D" id="1.10.540.10">
    <property type="entry name" value="Acyl-CoA dehydrogenase/oxidase, N-terminal domain"/>
    <property type="match status" value="1"/>
</dbReference>
<keyword evidence="4" id="KW-1185">Reference proteome</keyword>
<dbReference type="HOGENOM" id="CLU_018204_2_0_11"/>
<dbReference type="Gene3D" id="2.40.110.10">
    <property type="entry name" value="Butyryl-CoA Dehydrogenase, subunit A, domain 2"/>
    <property type="match status" value="1"/>
</dbReference>
<dbReference type="EMBL" id="GG657754">
    <property type="protein sequence ID" value="EFL22664.1"/>
    <property type="molecule type" value="Genomic_DNA"/>
</dbReference>
<sequence length="373" mass="39516">MPPIDRRAWMLLDVGTLSTVAAEFAAASDANRVLSPEVAEQLVKSGFARYFVPAANGGTEGSFSELVRALYETSQACASAAWCGLIYATSGRMAAFLPEGGRAAVWRTGADRPIAAALAPAGTAVPARGGWRLSGEWGFLSAVDHADWVLLCVPDPSSGAADPWFMALPRADFTVRDTWFTAGMRGTGSNTATVREAFVPADRAYRRTELATGSGEAPAAACHRVPLLSVAGLPFAAVVAGIARGALDEWTAWTGTRPARESDTTRLLFARAAAETDAAWLLVERAARVADDPELARGHATRNARDTSHAAQLARAVVSRLFESAGSAAQAETNRLQRFWRDAHAAASHAAVRFEHHGIAYARGVWDGTAADR</sequence>
<dbReference type="AlphaFoldDB" id="D9W8F7"/>
<evidence type="ECO:0000259" key="2">
    <source>
        <dbReference type="Pfam" id="PF08028"/>
    </source>
</evidence>
<organism evidence="3 4">
    <name type="scientific">Streptomyces himastatinicus ATCC 53653</name>
    <dbReference type="NCBI Taxonomy" id="457427"/>
    <lineage>
        <taxon>Bacteria</taxon>
        <taxon>Bacillati</taxon>
        <taxon>Actinomycetota</taxon>
        <taxon>Actinomycetes</taxon>
        <taxon>Kitasatosporales</taxon>
        <taxon>Streptomycetaceae</taxon>
        <taxon>Streptomyces</taxon>
        <taxon>Streptomyces violaceusniger group</taxon>
    </lineage>
</organism>
<dbReference type="GO" id="GO:0016712">
    <property type="term" value="F:oxidoreductase activity, acting on paired donors, with incorporation or reduction of molecular oxygen, reduced flavin or flavoprotein as one donor, and incorporation of one atom of oxygen"/>
    <property type="evidence" value="ECO:0007669"/>
    <property type="project" value="TreeGrafter"/>
</dbReference>
<accession>D9W8F7</accession>
<dbReference type="PIRSF" id="PIRSF016578">
    <property type="entry name" value="HsaA"/>
    <property type="match status" value="1"/>
</dbReference>
<dbReference type="PANTHER" id="PTHR48083:SF19">
    <property type="entry name" value="FLAVIN-DEPENDENT MONOOXYGENASE, OXYGENASE SUBUNIT HSAA"/>
    <property type="match status" value="1"/>
</dbReference>
<dbReference type="InterPro" id="IPR036250">
    <property type="entry name" value="AcylCo_DH-like_C"/>
</dbReference>
<evidence type="ECO:0000313" key="3">
    <source>
        <dbReference type="EMBL" id="EFL22664.1"/>
    </source>
</evidence>
<dbReference type="InterPro" id="IPR009100">
    <property type="entry name" value="AcylCoA_DH/oxidase_NM_dom_sf"/>
</dbReference>
<dbReference type="GO" id="GO:0003995">
    <property type="term" value="F:acyl-CoA dehydrogenase activity"/>
    <property type="evidence" value="ECO:0007669"/>
    <property type="project" value="TreeGrafter"/>
</dbReference>